<evidence type="ECO:0000259" key="3">
    <source>
        <dbReference type="Pfam" id="PF14371"/>
    </source>
</evidence>
<dbReference type="InterPro" id="IPR025524">
    <property type="entry name" value="DUF4412"/>
</dbReference>
<protein>
    <recommendedName>
        <fullName evidence="3">DUF4412 domain-containing protein</fullName>
    </recommendedName>
</protein>
<evidence type="ECO:0000313" key="4">
    <source>
        <dbReference type="EMBL" id="RKX65407.1"/>
    </source>
</evidence>
<feature type="chain" id="PRO_5025002549" description="DUF4412 domain-containing protein" evidence="2">
    <location>
        <begin position="19"/>
        <end position="287"/>
    </location>
</feature>
<proteinExistence type="predicted"/>
<comment type="caution">
    <text evidence="4">The sequence shown here is derived from an EMBL/GenBank/DDBJ whole genome shotgun (WGS) entry which is preliminary data.</text>
</comment>
<evidence type="ECO:0000313" key="5">
    <source>
        <dbReference type="Proteomes" id="UP000282321"/>
    </source>
</evidence>
<feature type="signal peptide" evidence="2">
    <location>
        <begin position="1"/>
        <end position="18"/>
    </location>
</feature>
<dbReference type="EMBL" id="QNBC01000092">
    <property type="protein sequence ID" value="RKX65407.1"/>
    <property type="molecule type" value="Genomic_DNA"/>
</dbReference>
<evidence type="ECO:0000256" key="2">
    <source>
        <dbReference type="SAM" id="SignalP"/>
    </source>
</evidence>
<reference evidence="4 5" key="1">
    <citation type="submission" date="2018-06" db="EMBL/GenBank/DDBJ databases">
        <title>Extensive metabolic versatility and redundancy in microbially diverse, dynamic hydrothermal sediments.</title>
        <authorList>
            <person name="Dombrowski N."/>
            <person name="Teske A."/>
            <person name="Baker B.J."/>
        </authorList>
    </citation>
    <scope>NUCLEOTIDE SEQUENCE [LARGE SCALE GENOMIC DNA]</scope>
    <source>
        <strain evidence="4">B35_G9</strain>
    </source>
</reference>
<dbReference type="Proteomes" id="UP000282321">
    <property type="component" value="Unassembled WGS sequence"/>
</dbReference>
<keyword evidence="2" id="KW-0732">Signal</keyword>
<sequence>MKNFILAMLLLIPISIFADVEIHETFNNNLGFIGTKGTRTIYIKGNLERVDEISEMTGKFAMMMSRGKTSNKSIRITDLGKNVIYNIDPDKEVYSKINIKDIEKPDSLYNVDSLKANFEYEVKDMKESKIVNGFSAKHYIATMRIIGEDKTDTLKIIDDMWVSKSIPEWNTIKNYSRLMANNFSQGKNRKNERLKYMNDFYEKISKIDGYPVKTDISMYTSGSAEDGDDNSEKMQMSDILGGGEKDTNNSINGFRLLHSLTNVKSVEKKNLNDNLFKLKSEWKEIGN</sequence>
<gene>
    <name evidence="4" type="ORF">DRP44_06450</name>
</gene>
<evidence type="ECO:0000256" key="1">
    <source>
        <dbReference type="SAM" id="MobiDB-lite"/>
    </source>
</evidence>
<organism evidence="4 5">
    <name type="scientific">candidate division TA06 bacterium</name>
    <dbReference type="NCBI Taxonomy" id="2250710"/>
    <lineage>
        <taxon>Bacteria</taxon>
        <taxon>Bacteria division TA06</taxon>
    </lineage>
</organism>
<feature type="region of interest" description="Disordered" evidence="1">
    <location>
        <begin position="221"/>
        <end position="244"/>
    </location>
</feature>
<feature type="domain" description="DUF4412" evidence="3">
    <location>
        <begin position="57"/>
        <end position="214"/>
    </location>
</feature>
<dbReference type="Pfam" id="PF14371">
    <property type="entry name" value="DUF4412"/>
    <property type="match status" value="1"/>
</dbReference>
<accession>A0A660S6K4</accession>
<name>A0A660S6K4_UNCT6</name>
<dbReference type="AlphaFoldDB" id="A0A660S6K4"/>